<evidence type="ECO:0000313" key="6">
    <source>
        <dbReference type="Proteomes" id="UP001374535"/>
    </source>
</evidence>
<evidence type="ECO:0000256" key="4">
    <source>
        <dbReference type="SAM" id="MobiDB-lite"/>
    </source>
</evidence>
<accession>A0AAQ3NJK3</accession>
<dbReference type="GO" id="GO:0022625">
    <property type="term" value="C:cytosolic large ribosomal subunit"/>
    <property type="evidence" value="ECO:0007669"/>
    <property type="project" value="TreeGrafter"/>
</dbReference>
<dbReference type="InterPro" id="IPR023626">
    <property type="entry name" value="Ribosomal_eL39_dom_sf"/>
</dbReference>
<gene>
    <name evidence="5" type="ORF">V8G54_015581</name>
</gene>
<feature type="compositionally biased region" description="Polar residues" evidence="4">
    <location>
        <begin position="48"/>
        <end position="61"/>
    </location>
</feature>
<dbReference type="GO" id="GO:0006412">
    <property type="term" value="P:translation"/>
    <property type="evidence" value="ECO:0007669"/>
    <property type="project" value="InterPro"/>
</dbReference>
<dbReference type="Pfam" id="PF00832">
    <property type="entry name" value="Ribosomal_L39"/>
    <property type="match status" value="1"/>
</dbReference>
<evidence type="ECO:0000313" key="5">
    <source>
        <dbReference type="EMBL" id="WVZ11051.1"/>
    </source>
</evidence>
<evidence type="ECO:0008006" key="7">
    <source>
        <dbReference type="Google" id="ProtNLM"/>
    </source>
</evidence>
<dbReference type="Gene3D" id="1.10.1620.10">
    <property type="entry name" value="Ribosomal protein L39e"/>
    <property type="match status" value="1"/>
</dbReference>
<dbReference type="FunFam" id="1.10.1620.10:FF:000001">
    <property type="entry name" value="60S ribosomal protein-like L39"/>
    <property type="match status" value="1"/>
</dbReference>
<evidence type="ECO:0000256" key="2">
    <source>
        <dbReference type="ARBA" id="ARBA00022980"/>
    </source>
</evidence>
<dbReference type="PROSITE" id="PS00051">
    <property type="entry name" value="RIBOSOMAL_L39E"/>
    <property type="match status" value="1"/>
</dbReference>
<name>A0AAQ3NJK3_VIGMU</name>
<reference evidence="5 6" key="1">
    <citation type="journal article" date="2023" name="Life. Sci Alliance">
        <title>Evolutionary insights into 3D genome organization and epigenetic landscape of Vigna mungo.</title>
        <authorList>
            <person name="Junaid A."/>
            <person name="Singh B."/>
            <person name="Bhatia S."/>
        </authorList>
    </citation>
    <scope>NUCLEOTIDE SEQUENCE [LARGE SCALE GENOMIC DNA]</scope>
    <source>
        <strain evidence="5">Urdbean</strain>
    </source>
</reference>
<keyword evidence="6" id="KW-1185">Reference proteome</keyword>
<feature type="region of interest" description="Disordered" evidence="4">
    <location>
        <begin position="38"/>
        <end position="64"/>
    </location>
</feature>
<dbReference type="PANTHER" id="PTHR19970:SF0">
    <property type="entry name" value="LARGE RIBOSOMAL SUBUNIT PROTEIN EL39"/>
    <property type="match status" value="1"/>
</dbReference>
<comment type="similarity">
    <text evidence="1">Belongs to the eukaryotic ribosomal protein eL39 family.</text>
</comment>
<dbReference type="Proteomes" id="UP001374535">
    <property type="component" value="Chromosome 5"/>
</dbReference>
<sequence>MKVAMTDCFALFKEIAPVANRQAYLNVDFLESIHPTQFESDLTDGPKPTSTKRTEAAQSTGPCGDSVKDWNWLGFSLVSREVQRLVFAFDRPQRKWIKKKLAKKMRQNRPIPYWIRMRTDNTIRYNAKRRHWRRTKLGF</sequence>
<keyword evidence="2" id="KW-0689">Ribosomal protein</keyword>
<dbReference type="InterPro" id="IPR020083">
    <property type="entry name" value="Ribosomal_eL39_CS"/>
</dbReference>
<dbReference type="GO" id="GO:0003735">
    <property type="term" value="F:structural constituent of ribosome"/>
    <property type="evidence" value="ECO:0007669"/>
    <property type="project" value="InterPro"/>
</dbReference>
<organism evidence="5 6">
    <name type="scientific">Vigna mungo</name>
    <name type="common">Black gram</name>
    <name type="synonym">Phaseolus mungo</name>
    <dbReference type="NCBI Taxonomy" id="3915"/>
    <lineage>
        <taxon>Eukaryota</taxon>
        <taxon>Viridiplantae</taxon>
        <taxon>Streptophyta</taxon>
        <taxon>Embryophyta</taxon>
        <taxon>Tracheophyta</taxon>
        <taxon>Spermatophyta</taxon>
        <taxon>Magnoliopsida</taxon>
        <taxon>eudicotyledons</taxon>
        <taxon>Gunneridae</taxon>
        <taxon>Pentapetalae</taxon>
        <taxon>rosids</taxon>
        <taxon>fabids</taxon>
        <taxon>Fabales</taxon>
        <taxon>Fabaceae</taxon>
        <taxon>Papilionoideae</taxon>
        <taxon>50 kb inversion clade</taxon>
        <taxon>NPAAA clade</taxon>
        <taxon>indigoferoid/millettioid clade</taxon>
        <taxon>Phaseoleae</taxon>
        <taxon>Vigna</taxon>
    </lineage>
</organism>
<dbReference type="EMBL" id="CP144696">
    <property type="protein sequence ID" value="WVZ11051.1"/>
    <property type="molecule type" value="Genomic_DNA"/>
</dbReference>
<dbReference type="AlphaFoldDB" id="A0AAQ3NJK3"/>
<dbReference type="SUPFAM" id="SSF48662">
    <property type="entry name" value="Ribosomal protein L39e"/>
    <property type="match status" value="1"/>
</dbReference>
<protein>
    <recommendedName>
        <fullName evidence="7">60S ribosomal protein L39</fullName>
    </recommendedName>
</protein>
<keyword evidence="3" id="KW-0687">Ribonucleoprotein</keyword>
<evidence type="ECO:0000256" key="3">
    <source>
        <dbReference type="ARBA" id="ARBA00023274"/>
    </source>
</evidence>
<proteinExistence type="inferred from homology"/>
<dbReference type="InterPro" id="IPR000077">
    <property type="entry name" value="Ribosomal_eL39"/>
</dbReference>
<evidence type="ECO:0000256" key="1">
    <source>
        <dbReference type="ARBA" id="ARBA00009339"/>
    </source>
</evidence>
<dbReference type="PANTHER" id="PTHR19970">
    <property type="entry name" value="RIBOSOMAL PROTEIN L39E"/>
    <property type="match status" value="1"/>
</dbReference>